<proteinExistence type="predicted"/>
<dbReference type="InterPro" id="IPR029302">
    <property type="entry name" value="IFT43"/>
</dbReference>
<dbReference type="OMA" id="SWTWDYL"/>
<evidence type="ECO:0000256" key="1">
    <source>
        <dbReference type="SAM" id="MobiDB-lite"/>
    </source>
</evidence>
<keyword evidence="3" id="KW-1185">Reference proteome</keyword>
<dbReference type="GO" id="GO:0030991">
    <property type="term" value="C:intraciliary transport particle A"/>
    <property type="evidence" value="ECO:0007669"/>
    <property type="project" value="InterPro"/>
</dbReference>
<evidence type="ECO:0008006" key="4">
    <source>
        <dbReference type="Google" id="ProtNLM"/>
    </source>
</evidence>
<name>A0A3P6SLQ5_LITSI</name>
<dbReference type="Pfam" id="PF15305">
    <property type="entry name" value="IFT43"/>
    <property type="match status" value="1"/>
</dbReference>
<dbReference type="Proteomes" id="UP000277928">
    <property type="component" value="Unassembled WGS sequence"/>
</dbReference>
<protein>
    <recommendedName>
        <fullName evidence="4">Intraflagellar transport protein 43 homolog</fullName>
    </recommendedName>
</protein>
<evidence type="ECO:0000313" key="2">
    <source>
        <dbReference type="EMBL" id="VDK68385.1"/>
    </source>
</evidence>
<organism evidence="2 3">
    <name type="scientific">Litomosoides sigmodontis</name>
    <name type="common">Filarial nematode worm</name>
    <dbReference type="NCBI Taxonomy" id="42156"/>
    <lineage>
        <taxon>Eukaryota</taxon>
        <taxon>Metazoa</taxon>
        <taxon>Ecdysozoa</taxon>
        <taxon>Nematoda</taxon>
        <taxon>Chromadorea</taxon>
        <taxon>Rhabditida</taxon>
        <taxon>Spirurina</taxon>
        <taxon>Spiruromorpha</taxon>
        <taxon>Filarioidea</taxon>
        <taxon>Onchocercidae</taxon>
        <taxon>Litomosoides</taxon>
    </lineage>
</organism>
<accession>A0A3P6SLQ5</accession>
<sequence>MDVNIGIDDKSRTRQGRRDFSDRLITLANDRNDDINDYTDSNLSLNVRVKERRNGGTRKGAVGSILKDTPATAIKNLFRKDSTQDLKDTFKRPITGLFQRPSSRASPKFTKGENEAGTDSSSVEPLNYGNEHMSQSSEQHCLEEVLYDVANAPNVNINQKMYQIGFMSAMNTSLAKLDDIDLSLLLRFLCLEGEVDDEKVSWTWDYLFTSVNTDMRNEWKQSEERGDGDYEMKI</sequence>
<gene>
    <name evidence="2" type="ORF">NLS_LOCUS402</name>
</gene>
<evidence type="ECO:0000313" key="3">
    <source>
        <dbReference type="Proteomes" id="UP000277928"/>
    </source>
</evidence>
<reference evidence="2 3" key="1">
    <citation type="submission" date="2018-08" db="EMBL/GenBank/DDBJ databases">
        <authorList>
            <person name="Laetsch R D."/>
            <person name="Stevens L."/>
            <person name="Kumar S."/>
            <person name="Blaxter L. M."/>
        </authorList>
    </citation>
    <scope>NUCLEOTIDE SEQUENCE [LARGE SCALE GENOMIC DNA]</scope>
</reference>
<feature type="region of interest" description="Disordered" evidence="1">
    <location>
        <begin position="96"/>
        <end position="123"/>
    </location>
</feature>
<dbReference type="EMBL" id="UYRX01000010">
    <property type="protein sequence ID" value="VDK68385.1"/>
    <property type="molecule type" value="Genomic_DNA"/>
</dbReference>
<dbReference type="AlphaFoldDB" id="A0A3P6SLQ5"/>
<dbReference type="OrthoDB" id="206950at2759"/>